<name>A0A3P8HZF2_9TREM</name>
<sequence length="82" mass="9024">MATLNEPYVTSFTAVTSSSESPSSESSSVVSFEDELEFRTVFTLAIDRIVFFDSCVVCPGGPILTSNFSIHPRVRNAFLIRL</sequence>
<dbReference type="AlphaFoldDB" id="A0A3P8HZF2"/>
<dbReference type="Proteomes" id="UP000269396">
    <property type="component" value="Unassembled WGS sequence"/>
</dbReference>
<proteinExistence type="predicted"/>
<evidence type="ECO:0000313" key="1">
    <source>
        <dbReference type="EMBL" id="VDP51393.1"/>
    </source>
</evidence>
<accession>A0A3P8HZF2</accession>
<keyword evidence="2" id="KW-1185">Reference proteome</keyword>
<reference evidence="1 2" key="1">
    <citation type="submission" date="2018-11" db="EMBL/GenBank/DDBJ databases">
        <authorList>
            <consortium name="Pathogen Informatics"/>
        </authorList>
    </citation>
    <scope>NUCLEOTIDE SEQUENCE [LARGE SCALE GENOMIC DNA]</scope>
    <source>
        <strain>Denwood</strain>
        <strain evidence="2">Zambia</strain>
    </source>
</reference>
<dbReference type="EMBL" id="UZAL01029974">
    <property type="protein sequence ID" value="VDP51393.1"/>
    <property type="molecule type" value="Genomic_DNA"/>
</dbReference>
<protein>
    <submittedName>
        <fullName evidence="1">Uncharacterized protein</fullName>
    </submittedName>
</protein>
<gene>
    <name evidence="1" type="ORF">SMTD_LOCUS9769</name>
</gene>
<evidence type="ECO:0000313" key="2">
    <source>
        <dbReference type="Proteomes" id="UP000269396"/>
    </source>
</evidence>
<organism evidence="1 2">
    <name type="scientific">Schistosoma mattheei</name>
    <dbReference type="NCBI Taxonomy" id="31246"/>
    <lineage>
        <taxon>Eukaryota</taxon>
        <taxon>Metazoa</taxon>
        <taxon>Spiralia</taxon>
        <taxon>Lophotrochozoa</taxon>
        <taxon>Platyhelminthes</taxon>
        <taxon>Trematoda</taxon>
        <taxon>Digenea</taxon>
        <taxon>Strigeidida</taxon>
        <taxon>Schistosomatoidea</taxon>
        <taxon>Schistosomatidae</taxon>
        <taxon>Schistosoma</taxon>
    </lineage>
</organism>